<dbReference type="eggNOG" id="COG3637">
    <property type="taxonomic scope" value="Bacteria"/>
</dbReference>
<keyword evidence="1" id="KW-0732">Signal</keyword>
<protein>
    <recommendedName>
        <fullName evidence="4">Outer membrane protein beta-barrel domain-containing protein</fullName>
    </recommendedName>
</protein>
<dbReference type="HOGENOM" id="CLU_1319962_0_0_10"/>
<feature type="signal peptide" evidence="1">
    <location>
        <begin position="1"/>
        <end position="21"/>
    </location>
</feature>
<dbReference type="RefSeq" id="WP_004368573.1">
    <property type="nucleotide sequence ID" value="NZ_GL833118.1"/>
</dbReference>
<evidence type="ECO:0008006" key="4">
    <source>
        <dbReference type="Google" id="ProtNLM"/>
    </source>
</evidence>
<feature type="chain" id="PRO_5003221470" description="Outer membrane protein beta-barrel domain-containing protein" evidence="1">
    <location>
        <begin position="22"/>
        <end position="208"/>
    </location>
</feature>
<keyword evidence="3" id="KW-1185">Reference proteome</keyword>
<comment type="caution">
    <text evidence="2">The sequence shown here is derived from an EMBL/GenBank/DDBJ whole genome shotgun (WGS) entry which is preliminary data.</text>
</comment>
<name>E7RQ39_9BACT</name>
<gene>
    <name evidence="2" type="ORF">HMPREF0663_11290</name>
</gene>
<reference evidence="2" key="1">
    <citation type="submission" date="2011-01" db="EMBL/GenBank/DDBJ databases">
        <authorList>
            <person name="Muzny D."/>
            <person name="Qin X."/>
            <person name="Buhay C."/>
            <person name="Dugan-Rocha S."/>
            <person name="Ding Y."/>
            <person name="Chen G."/>
            <person name="Hawes A."/>
            <person name="Holder M."/>
            <person name="Jhangiani S."/>
            <person name="Johnson A."/>
            <person name="Khan Z."/>
            <person name="Li Z."/>
            <person name="Liu W."/>
            <person name="Liu X."/>
            <person name="Perez L."/>
            <person name="Shen H."/>
            <person name="Wang Q."/>
            <person name="Watt J."/>
            <person name="Xi L."/>
            <person name="Xin Y."/>
            <person name="Zhou J."/>
            <person name="Deng J."/>
            <person name="Jiang H."/>
            <person name="Liu Y."/>
            <person name="Qu J."/>
            <person name="Song X.-Z."/>
            <person name="Zhang L."/>
            <person name="Villasana D."/>
            <person name="Johnson A."/>
            <person name="Liu J."/>
            <person name="Liyanage D."/>
            <person name="Lorensuhewa L."/>
            <person name="Robinson T."/>
            <person name="Song A."/>
            <person name="Song B.-B."/>
            <person name="Dinh H."/>
            <person name="Thornton R."/>
            <person name="Coyle M."/>
            <person name="Francisco L."/>
            <person name="Jackson L."/>
            <person name="Javaid M."/>
            <person name="Korchina V."/>
            <person name="Kovar C."/>
            <person name="Mata R."/>
            <person name="Mathew T."/>
            <person name="Ngo R."/>
            <person name="Nguyen L."/>
            <person name="Nguyen N."/>
            <person name="Okwuonu G."/>
            <person name="Ongeri F."/>
            <person name="Pham C."/>
            <person name="Simmons D."/>
            <person name="Wilczek-Boney K."/>
            <person name="Hale W."/>
            <person name="Jakkamsetti A."/>
            <person name="Pham P."/>
            <person name="Ruth R."/>
            <person name="San Lucas F."/>
            <person name="Warren J."/>
            <person name="Zhang J."/>
            <person name="Zhao Z."/>
            <person name="Zhou C."/>
            <person name="Zhu D."/>
            <person name="Lee S."/>
            <person name="Bess C."/>
            <person name="Blankenburg K."/>
            <person name="Forbes L."/>
            <person name="Fu Q."/>
            <person name="Gubbala S."/>
            <person name="Hirani K."/>
            <person name="Jayaseelan J.C."/>
            <person name="Lara F."/>
            <person name="Munidasa M."/>
            <person name="Palculict T."/>
            <person name="Patil S."/>
            <person name="Pu L.-L."/>
            <person name="Saada N."/>
            <person name="Tang L."/>
            <person name="Weissenberger G."/>
            <person name="Zhu Y."/>
            <person name="Hemphill L."/>
            <person name="Shang Y."/>
            <person name="Youmans B."/>
            <person name="Ayvaz T."/>
            <person name="Ross M."/>
            <person name="Santibanez J."/>
            <person name="Aqrawi P."/>
            <person name="Gross S."/>
            <person name="Joshi V."/>
            <person name="Fowler G."/>
            <person name="Nazareth L."/>
            <person name="Reid J."/>
            <person name="Worley K."/>
            <person name="Petrosino J."/>
            <person name="Highlander S."/>
            <person name="Gibbs R."/>
        </authorList>
    </citation>
    <scope>NUCLEOTIDE SEQUENCE [LARGE SCALE GENOMIC DNA]</scope>
    <source>
        <strain evidence="2">ATCC 33269</strain>
    </source>
</reference>
<dbReference type="AlphaFoldDB" id="E7RQ39"/>
<dbReference type="STRING" id="28134.SAMN05444288_1587"/>
<accession>E7RQ39</accession>
<dbReference type="Proteomes" id="UP000005580">
    <property type="component" value="Unassembled WGS sequence"/>
</dbReference>
<evidence type="ECO:0000313" key="2">
    <source>
        <dbReference type="EMBL" id="EFZ37232.1"/>
    </source>
</evidence>
<evidence type="ECO:0000313" key="3">
    <source>
        <dbReference type="Proteomes" id="UP000005580"/>
    </source>
</evidence>
<organism evidence="2 3">
    <name type="scientific">Hoylesella oralis ATCC 33269</name>
    <dbReference type="NCBI Taxonomy" id="873533"/>
    <lineage>
        <taxon>Bacteria</taxon>
        <taxon>Pseudomonadati</taxon>
        <taxon>Bacteroidota</taxon>
        <taxon>Bacteroidia</taxon>
        <taxon>Bacteroidales</taxon>
        <taxon>Prevotellaceae</taxon>
        <taxon>Hoylesella</taxon>
    </lineage>
</organism>
<evidence type="ECO:0000256" key="1">
    <source>
        <dbReference type="SAM" id="SignalP"/>
    </source>
</evidence>
<sequence length="208" mass="23657">MINKRTFLIAFAVCSAYFLQAQEVSKTAISTPKNEFSIGIGYYTNHKSFDDMPSMELDRSSPLYEYNSGKYTLSEIRQTLSVDITYHYHLSNHWALGAQAAWQHTYRHRYDIISNNRNGSFHMHNITLLASCRYYYSIAPIEQFYSGIAIGATDRMYKGFYNTGFSHKINPIVHATLLGAMVGKRLYGYAEFGVGALGVLRCGAGYRF</sequence>
<dbReference type="EMBL" id="AEPE02000004">
    <property type="protein sequence ID" value="EFZ37232.1"/>
    <property type="molecule type" value="Genomic_DNA"/>
</dbReference>
<proteinExistence type="predicted"/>